<name>A0ABW3G1G7_9PSEU</name>
<dbReference type="Gene3D" id="3.40.190.10">
    <property type="entry name" value="Periplasmic binding protein-like II"/>
    <property type="match status" value="1"/>
</dbReference>
<evidence type="ECO:0000313" key="4">
    <source>
        <dbReference type="EMBL" id="MFD0922512.1"/>
    </source>
</evidence>
<dbReference type="SUPFAM" id="SSF53850">
    <property type="entry name" value="Periplasmic binding protein-like II"/>
    <property type="match status" value="1"/>
</dbReference>
<protein>
    <submittedName>
        <fullName evidence="4">ABC transporter substrate-binding protein</fullName>
    </submittedName>
</protein>
<comment type="caution">
    <text evidence="4">The sequence shown here is derived from an EMBL/GenBank/DDBJ whole genome shotgun (WGS) entry which is preliminary data.</text>
</comment>
<dbReference type="PIRSF" id="PIRSF002741">
    <property type="entry name" value="MppA"/>
    <property type="match status" value="1"/>
</dbReference>
<organism evidence="4 5">
    <name type="scientific">Saccharopolyspora rosea</name>
    <dbReference type="NCBI Taxonomy" id="524884"/>
    <lineage>
        <taxon>Bacteria</taxon>
        <taxon>Bacillati</taxon>
        <taxon>Actinomycetota</taxon>
        <taxon>Actinomycetes</taxon>
        <taxon>Pseudonocardiales</taxon>
        <taxon>Pseudonocardiaceae</taxon>
        <taxon>Saccharopolyspora</taxon>
    </lineage>
</organism>
<dbReference type="PROSITE" id="PS51257">
    <property type="entry name" value="PROKAR_LIPOPROTEIN"/>
    <property type="match status" value="1"/>
</dbReference>
<dbReference type="Gene3D" id="3.90.76.10">
    <property type="entry name" value="Dipeptide-binding Protein, Domain 1"/>
    <property type="match status" value="1"/>
</dbReference>
<dbReference type="InterPro" id="IPR030678">
    <property type="entry name" value="Peptide/Ni-bd"/>
</dbReference>
<keyword evidence="1 2" id="KW-0732">Signal</keyword>
<accession>A0ABW3G1G7</accession>
<dbReference type="Pfam" id="PF00496">
    <property type="entry name" value="SBP_bac_5"/>
    <property type="match status" value="1"/>
</dbReference>
<evidence type="ECO:0000313" key="5">
    <source>
        <dbReference type="Proteomes" id="UP001597018"/>
    </source>
</evidence>
<gene>
    <name evidence="4" type="ORF">ACFQ16_22435</name>
</gene>
<sequence length="535" mass="58299">MAARYGWCASLAVLAVAATACAPLVDVDRTAARVRSSVQAPTVRGGEAVIALDQEPDRLDPTLGTTLAGRQVFGSMCEKLYDVDEHSRVVPQLAAAMPRVSPDGRELTIPLRRGVRFNDGTPFDAAAVKKSLDRHRELPGSQRRTELKAVRSVEVVDPDTVRLRLSEPYSPLPSLLADRAGMIMSPARLDELGEHFSDAPVCVGPFSFVERVAQDRIVLRRSEFYYDRDRVKLDRLVYRAVPDDNIRMANLRSGEFDVAWKVGTPDVPIASREKGIVVLNQPSVQYMGITVNIGNVDGRPGRVPGPLAADSRVRQAFSLAIDRRTLNRIAFNGLYRTACGPIPPNSEFATPKTQECPPHDVAGARRLLAEAGVRTPLHVDLTLQNSVSALRVGQVVQAMAAEAGFDVALHPTEATAEIAAGKKGRFQTMLIGWSGRPDPDGNISGIQTLGGAQNYSGYSTPETDALIKQAAAEADPARRRELYERIVEQLQQRNNVVYLYREQYYTAHTSDIAGVAVFPDGIMRMKTAGHLATGS</sequence>
<evidence type="ECO:0000259" key="3">
    <source>
        <dbReference type="Pfam" id="PF00496"/>
    </source>
</evidence>
<evidence type="ECO:0000256" key="2">
    <source>
        <dbReference type="SAM" id="SignalP"/>
    </source>
</evidence>
<reference evidence="5" key="1">
    <citation type="journal article" date="2019" name="Int. J. Syst. Evol. Microbiol.">
        <title>The Global Catalogue of Microorganisms (GCM) 10K type strain sequencing project: providing services to taxonomists for standard genome sequencing and annotation.</title>
        <authorList>
            <consortium name="The Broad Institute Genomics Platform"/>
            <consortium name="The Broad Institute Genome Sequencing Center for Infectious Disease"/>
            <person name="Wu L."/>
            <person name="Ma J."/>
        </authorList>
    </citation>
    <scope>NUCLEOTIDE SEQUENCE [LARGE SCALE GENOMIC DNA]</scope>
    <source>
        <strain evidence="5">CCUG 56401</strain>
    </source>
</reference>
<dbReference type="InterPro" id="IPR039424">
    <property type="entry name" value="SBP_5"/>
</dbReference>
<dbReference type="PANTHER" id="PTHR30290:SF38">
    <property type="entry name" value="D,D-DIPEPTIDE-BINDING PERIPLASMIC PROTEIN DDPA-RELATED"/>
    <property type="match status" value="1"/>
</dbReference>
<proteinExistence type="predicted"/>
<dbReference type="PANTHER" id="PTHR30290">
    <property type="entry name" value="PERIPLASMIC BINDING COMPONENT OF ABC TRANSPORTER"/>
    <property type="match status" value="1"/>
</dbReference>
<dbReference type="EMBL" id="JBHTIW010000021">
    <property type="protein sequence ID" value="MFD0922512.1"/>
    <property type="molecule type" value="Genomic_DNA"/>
</dbReference>
<dbReference type="Proteomes" id="UP001597018">
    <property type="component" value="Unassembled WGS sequence"/>
</dbReference>
<evidence type="ECO:0000256" key="1">
    <source>
        <dbReference type="ARBA" id="ARBA00022729"/>
    </source>
</evidence>
<dbReference type="CDD" id="cd08511">
    <property type="entry name" value="PBP2_NikA_DppA_OppA_like_5"/>
    <property type="match status" value="1"/>
</dbReference>
<keyword evidence="5" id="KW-1185">Reference proteome</keyword>
<dbReference type="RefSeq" id="WP_263251385.1">
    <property type="nucleotide sequence ID" value="NZ_BAABLT010000016.1"/>
</dbReference>
<dbReference type="InterPro" id="IPR000914">
    <property type="entry name" value="SBP_5_dom"/>
</dbReference>
<feature type="chain" id="PRO_5045693503" evidence="2">
    <location>
        <begin position="23"/>
        <end position="535"/>
    </location>
</feature>
<feature type="signal peptide" evidence="2">
    <location>
        <begin position="1"/>
        <end position="22"/>
    </location>
</feature>
<feature type="domain" description="Solute-binding protein family 5" evidence="3">
    <location>
        <begin position="89"/>
        <end position="444"/>
    </location>
</feature>
<dbReference type="Gene3D" id="3.10.105.10">
    <property type="entry name" value="Dipeptide-binding Protein, Domain 3"/>
    <property type="match status" value="1"/>
</dbReference>